<evidence type="ECO:0000313" key="2">
    <source>
        <dbReference type="EMBL" id="TDR44059.1"/>
    </source>
</evidence>
<feature type="region of interest" description="Disordered" evidence="1">
    <location>
        <begin position="1"/>
        <end position="116"/>
    </location>
</feature>
<feature type="compositionally biased region" description="Basic and acidic residues" evidence="1">
    <location>
        <begin position="18"/>
        <end position="32"/>
    </location>
</feature>
<comment type="caution">
    <text evidence="2">The sequence shown here is derived from an EMBL/GenBank/DDBJ whole genome shotgun (WGS) entry which is preliminary data.</text>
</comment>
<dbReference type="Pfam" id="PF09831">
    <property type="entry name" value="DUF2058"/>
    <property type="match status" value="1"/>
</dbReference>
<accession>A0A4R6YYF8</accession>
<dbReference type="InterPro" id="IPR018636">
    <property type="entry name" value="DUF2058"/>
</dbReference>
<dbReference type="RefSeq" id="WP_133818798.1">
    <property type="nucleotide sequence ID" value="NZ_SNZH01000006.1"/>
</dbReference>
<dbReference type="EMBL" id="SNZH01000006">
    <property type="protein sequence ID" value="TDR44059.1"/>
    <property type="molecule type" value="Genomic_DNA"/>
</dbReference>
<keyword evidence="3" id="KW-1185">Reference proteome</keyword>
<dbReference type="AlphaFoldDB" id="A0A4R6YYF8"/>
<sequence length="208" mass="22753">MADSLRDQLLKSGLVQKLKSEAKPAARPDSSEPGKSSGPRNGARPDPRRPGPARPAQPSAGQGKPQAPRPARTEGGEPDLAQAYALRARSEREERERVQREAEQKAKEKRERKEQMSKLLNGSALNVADAEHARHFEHGGKIRRIYCTQEQLAAVNRGELGVVQQNGRYLLVTLDVAQKAKAIAAEALVLLVDPNAPLEDDVPADLIW</sequence>
<name>A0A4R6YYF8_9GAMM</name>
<proteinExistence type="predicted"/>
<evidence type="ECO:0000313" key="3">
    <source>
        <dbReference type="Proteomes" id="UP000295293"/>
    </source>
</evidence>
<feature type="compositionally biased region" description="Basic and acidic residues" evidence="1">
    <location>
        <begin position="88"/>
        <end position="116"/>
    </location>
</feature>
<protein>
    <submittedName>
        <fullName evidence="2">Uncharacterized protein YaiL (DUF2058 family)</fullName>
    </submittedName>
</protein>
<organism evidence="2 3">
    <name type="scientific">Tahibacter aquaticus</name>
    <dbReference type="NCBI Taxonomy" id="520092"/>
    <lineage>
        <taxon>Bacteria</taxon>
        <taxon>Pseudomonadati</taxon>
        <taxon>Pseudomonadota</taxon>
        <taxon>Gammaproteobacteria</taxon>
        <taxon>Lysobacterales</taxon>
        <taxon>Rhodanobacteraceae</taxon>
        <taxon>Tahibacter</taxon>
    </lineage>
</organism>
<dbReference type="OrthoDB" id="5294470at2"/>
<evidence type="ECO:0000256" key="1">
    <source>
        <dbReference type="SAM" id="MobiDB-lite"/>
    </source>
</evidence>
<reference evidence="2 3" key="1">
    <citation type="submission" date="2019-03" db="EMBL/GenBank/DDBJ databases">
        <title>Genomic Encyclopedia of Type Strains, Phase IV (KMG-IV): sequencing the most valuable type-strain genomes for metagenomic binning, comparative biology and taxonomic classification.</title>
        <authorList>
            <person name="Goeker M."/>
        </authorList>
    </citation>
    <scope>NUCLEOTIDE SEQUENCE [LARGE SCALE GENOMIC DNA]</scope>
    <source>
        <strain evidence="2 3">DSM 21667</strain>
    </source>
</reference>
<gene>
    <name evidence="2" type="ORF">DFR29_106206</name>
</gene>
<dbReference type="Proteomes" id="UP000295293">
    <property type="component" value="Unassembled WGS sequence"/>
</dbReference>